<protein>
    <submittedName>
        <fullName evidence="2">Uncharacterized protein</fullName>
    </submittedName>
</protein>
<comment type="caution">
    <text evidence="2">The sequence shown here is derived from an EMBL/GenBank/DDBJ whole genome shotgun (WGS) entry which is preliminary data.</text>
</comment>
<dbReference type="Proteomes" id="UP001054837">
    <property type="component" value="Unassembled WGS sequence"/>
</dbReference>
<feature type="transmembrane region" description="Helical" evidence="1">
    <location>
        <begin position="96"/>
        <end position="115"/>
    </location>
</feature>
<accession>A0AAV4RGN7</accession>
<keyword evidence="1" id="KW-0472">Membrane</keyword>
<reference evidence="2 3" key="1">
    <citation type="submission" date="2021-06" db="EMBL/GenBank/DDBJ databases">
        <title>Caerostris darwini draft genome.</title>
        <authorList>
            <person name="Kono N."/>
            <person name="Arakawa K."/>
        </authorList>
    </citation>
    <scope>NUCLEOTIDE SEQUENCE [LARGE SCALE GENOMIC DNA]</scope>
</reference>
<gene>
    <name evidence="2" type="ORF">CDAR_274141</name>
</gene>
<proteinExistence type="predicted"/>
<organism evidence="2 3">
    <name type="scientific">Caerostris darwini</name>
    <dbReference type="NCBI Taxonomy" id="1538125"/>
    <lineage>
        <taxon>Eukaryota</taxon>
        <taxon>Metazoa</taxon>
        <taxon>Ecdysozoa</taxon>
        <taxon>Arthropoda</taxon>
        <taxon>Chelicerata</taxon>
        <taxon>Arachnida</taxon>
        <taxon>Araneae</taxon>
        <taxon>Araneomorphae</taxon>
        <taxon>Entelegynae</taxon>
        <taxon>Araneoidea</taxon>
        <taxon>Araneidae</taxon>
        <taxon>Caerostris</taxon>
    </lineage>
</organism>
<dbReference type="AlphaFoldDB" id="A0AAV4RGN7"/>
<keyword evidence="1" id="KW-0812">Transmembrane</keyword>
<name>A0AAV4RGN7_9ARAC</name>
<sequence>MRLVIGEKCSSIIARLIRRKNIRRWQKEVRLIQRKEPPCSGASSIAQHLYLLHARLRRSAPTRGKRKVIKACKYPDNVFGVVHFWKSDELPMSRGTWNDLLTFVFATGFITYVYFQNSIYFCGSKSFANRIICHSTTEYFKSLDMFTLLETRYLAAHRNGQSLEK</sequence>
<dbReference type="EMBL" id="BPLQ01006056">
    <property type="protein sequence ID" value="GIY19607.1"/>
    <property type="molecule type" value="Genomic_DNA"/>
</dbReference>
<keyword evidence="1" id="KW-1133">Transmembrane helix</keyword>
<evidence type="ECO:0000313" key="3">
    <source>
        <dbReference type="Proteomes" id="UP001054837"/>
    </source>
</evidence>
<evidence type="ECO:0000313" key="2">
    <source>
        <dbReference type="EMBL" id="GIY19607.1"/>
    </source>
</evidence>
<keyword evidence="3" id="KW-1185">Reference proteome</keyword>
<evidence type="ECO:0000256" key="1">
    <source>
        <dbReference type="SAM" id="Phobius"/>
    </source>
</evidence>